<keyword evidence="13" id="KW-0131">Cell cycle</keyword>
<dbReference type="GO" id="GO:0070531">
    <property type="term" value="C:BRCA1-A complex"/>
    <property type="evidence" value="ECO:0007669"/>
    <property type="project" value="InterPro"/>
</dbReference>
<evidence type="ECO:0000256" key="1">
    <source>
        <dbReference type="ARBA" id="ARBA00004123"/>
    </source>
</evidence>
<comment type="subcellular location">
    <subcellularLocation>
        <location evidence="2">Cytoplasm</location>
    </subcellularLocation>
    <subcellularLocation>
        <location evidence="1">Nucleus</location>
    </subcellularLocation>
</comment>
<dbReference type="GO" id="GO:0006302">
    <property type="term" value="P:double-strand break repair"/>
    <property type="evidence" value="ECO:0007669"/>
    <property type="project" value="TreeGrafter"/>
</dbReference>
<keyword evidence="17" id="KW-1185">Reference proteome</keyword>
<dbReference type="GO" id="GO:0006325">
    <property type="term" value="P:chromatin organization"/>
    <property type="evidence" value="ECO:0007669"/>
    <property type="project" value="UniProtKB-KW"/>
</dbReference>
<dbReference type="GO" id="GO:0045739">
    <property type="term" value="P:positive regulation of DNA repair"/>
    <property type="evidence" value="ECO:0007669"/>
    <property type="project" value="InterPro"/>
</dbReference>
<evidence type="ECO:0000256" key="3">
    <source>
        <dbReference type="ARBA" id="ARBA00010809"/>
    </source>
</evidence>
<evidence type="ECO:0000256" key="5">
    <source>
        <dbReference type="ARBA" id="ARBA00022490"/>
    </source>
</evidence>
<evidence type="ECO:0000256" key="14">
    <source>
        <dbReference type="ARBA" id="ARBA00030984"/>
    </source>
</evidence>
<name>T1JKD2_STRMM</name>
<dbReference type="Gene3D" id="3.40.50.410">
    <property type="entry name" value="von Willebrand factor, type A domain"/>
    <property type="match status" value="1"/>
</dbReference>
<keyword evidence="12" id="KW-0539">Nucleus</keyword>
<evidence type="ECO:0000313" key="17">
    <source>
        <dbReference type="Proteomes" id="UP000014500"/>
    </source>
</evidence>
<proteinExistence type="inferred from homology"/>
<dbReference type="GO" id="GO:0051301">
    <property type="term" value="P:cell division"/>
    <property type="evidence" value="ECO:0007669"/>
    <property type="project" value="UniProtKB-KW"/>
</dbReference>
<keyword evidence="10" id="KW-0156">Chromatin regulator</keyword>
<keyword evidence="6" id="KW-0132">Cell division</keyword>
<dbReference type="PhylomeDB" id="T1JKD2"/>
<organism evidence="16 17">
    <name type="scientific">Strigamia maritima</name>
    <name type="common">European centipede</name>
    <name type="synonym">Geophilus maritimus</name>
    <dbReference type="NCBI Taxonomy" id="126957"/>
    <lineage>
        <taxon>Eukaryota</taxon>
        <taxon>Metazoa</taxon>
        <taxon>Ecdysozoa</taxon>
        <taxon>Arthropoda</taxon>
        <taxon>Myriapoda</taxon>
        <taxon>Chilopoda</taxon>
        <taxon>Pleurostigmophora</taxon>
        <taxon>Geophilomorpha</taxon>
        <taxon>Linotaeniidae</taxon>
        <taxon>Strigamia</taxon>
    </lineage>
</organism>
<dbReference type="GO" id="GO:0007095">
    <property type="term" value="P:mitotic G2 DNA damage checkpoint signaling"/>
    <property type="evidence" value="ECO:0007669"/>
    <property type="project" value="TreeGrafter"/>
</dbReference>
<dbReference type="InterPro" id="IPR036465">
    <property type="entry name" value="vWFA_dom_sf"/>
</dbReference>
<reference evidence="16" key="2">
    <citation type="submission" date="2015-02" db="UniProtKB">
        <authorList>
            <consortium name="EnsemblMetazoa"/>
        </authorList>
    </citation>
    <scope>IDENTIFICATION</scope>
</reference>
<evidence type="ECO:0000256" key="15">
    <source>
        <dbReference type="ARBA" id="ARBA00031038"/>
    </source>
</evidence>
<evidence type="ECO:0000256" key="7">
    <source>
        <dbReference type="ARBA" id="ARBA00022763"/>
    </source>
</evidence>
<keyword evidence="7" id="KW-0227">DNA damage</keyword>
<dbReference type="PANTHER" id="PTHR15660:SF1">
    <property type="entry name" value="BRISC AND BRCA1-A COMPLEX MEMBER 1"/>
    <property type="match status" value="1"/>
</dbReference>
<comment type="similarity">
    <text evidence="3">Belongs to the BABAM1 family.</text>
</comment>
<keyword evidence="11" id="KW-0234">DNA repair</keyword>
<dbReference type="Proteomes" id="UP000014500">
    <property type="component" value="Unassembled WGS sequence"/>
</dbReference>
<dbReference type="PANTHER" id="PTHR15660">
    <property type="entry name" value="BRISC AND BRCA1-A COMPLEX MEMBER 1"/>
    <property type="match status" value="1"/>
</dbReference>
<evidence type="ECO:0000256" key="2">
    <source>
        <dbReference type="ARBA" id="ARBA00004496"/>
    </source>
</evidence>
<evidence type="ECO:0000256" key="8">
    <source>
        <dbReference type="ARBA" id="ARBA00022776"/>
    </source>
</evidence>
<dbReference type="eggNOG" id="ENOG502QPZP">
    <property type="taxonomic scope" value="Eukaryota"/>
</dbReference>
<evidence type="ECO:0000256" key="13">
    <source>
        <dbReference type="ARBA" id="ARBA00023306"/>
    </source>
</evidence>
<keyword evidence="5" id="KW-0963">Cytoplasm</keyword>
<evidence type="ECO:0000313" key="16">
    <source>
        <dbReference type="EnsemblMetazoa" id="SMAR014312-PA"/>
    </source>
</evidence>
<reference evidence="17" key="1">
    <citation type="submission" date="2011-05" db="EMBL/GenBank/DDBJ databases">
        <authorList>
            <person name="Richards S.R."/>
            <person name="Qu J."/>
            <person name="Jiang H."/>
            <person name="Jhangiani S.N."/>
            <person name="Agravi P."/>
            <person name="Goodspeed R."/>
            <person name="Gross S."/>
            <person name="Mandapat C."/>
            <person name="Jackson L."/>
            <person name="Mathew T."/>
            <person name="Pu L."/>
            <person name="Thornton R."/>
            <person name="Saada N."/>
            <person name="Wilczek-Boney K.B."/>
            <person name="Lee S."/>
            <person name="Kovar C."/>
            <person name="Wu Y."/>
            <person name="Scherer S.E."/>
            <person name="Worley K.C."/>
            <person name="Muzny D.M."/>
            <person name="Gibbs R."/>
        </authorList>
    </citation>
    <scope>NUCLEOTIDE SEQUENCE</scope>
    <source>
        <strain evidence="17">Brora</strain>
    </source>
</reference>
<evidence type="ECO:0000256" key="10">
    <source>
        <dbReference type="ARBA" id="ARBA00022853"/>
    </source>
</evidence>
<dbReference type="InterPro" id="IPR026126">
    <property type="entry name" value="BABAM1"/>
</dbReference>
<evidence type="ECO:0000256" key="12">
    <source>
        <dbReference type="ARBA" id="ARBA00023242"/>
    </source>
</evidence>
<keyword evidence="9" id="KW-0833">Ubl conjugation pathway</keyword>
<dbReference type="STRING" id="126957.T1JKD2"/>
<dbReference type="GO" id="GO:0070552">
    <property type="term" value="C:BRISC complex"/>
    <property type="evidence" value="ECO:0007669"/>
    <property type="project" value="InterPro"/>
</dbReference>
<keyword evidence="8" id="KW-0498">Mitosis</keyword>
<dbReference type="EnsemblMetazoa" id="SMAR014312-RA">
    <property type="protein sequence ID" value="SMAR014312-PA"/>
    <property type="gene ID" value="SMAR014312"/>
</dbReference>
<dbReference type="EMBL" id="JH432213">
    <property type="status" value="NOT_ANNOTATED_CDS"/>
    <property type="molecule type" value="Genomic_DNA"/>
</dbReference>
<dbReference type="GO" id="GO:0016604">
    <property type="term" value="C:nuclear body"/>
    <property type="evidence" value="ECO:0007669"/>
    <property type="project" value="TreeGrafter"/>
</dbReference>
<sequence length="257" mass="29669">MEKNIRVILPTYDDDSRKDVGVDVEHNPLMAENIFKARKKEKTSLISMENESDSADEFVSDLMEIDEIKNNYLNLPRANSPERIIICLDISSEMTDSNFRLPDGSIRTFFNAVKQAVIMYIHTKHLIDPRHQFALVLLSDQAVWLGDFSNDPQMIIGLIKEVHDTITCDSMRILPIPTRLPLMEVTMERVQLPQVKFSDVIPPDYIIRAILLYGRSQCIPQFDFDQVAQKDLLESKYFFLDTIYLHKKAVDGNKCED</sequence>
<dbReference type="AlphaFoldDB" id="T1JKD2"/>
<dbReference type="OMA" id="PVECERI"/>
<dbReference type="HOGENOM" id="CLU_1083051_0_0_1"/>
<evidence type="ECO:0000256" key="11">
    <source>
        <dbReference type="ARBA" id="ARBA00023204"/>
    </source>
</evidence>
<dbReference type="CDD" id="cd21502">
    <property type="entry name" value="vWA_BABAM1"/>
    <property type="match status" value="1"/>
</dbReference>
<evidence type="ECO:0000256" key="4">
    <source>
        <dbReference type="ARBA" id="ARBA00019437"/>
    </source>
</evidence>
<dbReference type="GO" id="GO:0005737">
    <property type="term" value="C:cytoplasm"/>
    <property type="evidence" value="ECO:0007669"/>
    <property type="project" value="UniProtKB-SubCell"/>
</dbReference>
<dbReference type="SUPFAM" id="SSF53300">
    <property type="entry name" value="vWA-like"/>
    <property type="match status" value="1"/>
</dbReference>
<accession>T1JKD2</accession>
<evidence type="ECO:0000256" key="6">
    <source>
        <dbReference type="ARBA" id="ARBA00022618"/>
    </source>
</evidence>
<evidence type="ECO:0000256" key="9">
    <source>
        <dbReference type="ARBA" id="ARBA00022786"/>
    </source>
</evidence>
<protein>
    <recommendedName>
        <fullName evidence="4">BRISC and BRCA1-A complex member 1</fullName>
    </recommendedName>
    <alternativeName>
        <fullName evidence="14">Mediator of RAP80 interactions and targeting subunit of 40 kDa</fullName>
    </alternativeName>
    <alternativeName>
        <fullName evidence="15">New component of the BRCA1-A complex</fullName>
    </alternativeName>
</protein>